<protein>
    <recommendedName>
        <fullName evidence="4">LamG-like jellyroll fold domain-containing protein</fullName>
    </recommendedName>
</protein>
<feature type="chain" id="PRO_5008089058" description="LamG-like jellyroll fold domain-containing protein" evidence="1">
    <location>
        <begin position="33"/>
        <end position="289"/>
    </location>
</feature>
<dbReference type="RefSeq" id="WP_068770518.1">
    <property type="nucleotide sequence ID" value="NZ_CP109796.1"/>
</dbReference>
<name>A0A178IK17_9BACT</name>
<keyword evidence="1" id="KW-0732">Signal</keyword>
<dbReference type="OrthoDB" id="189082at2"/>
<keyword evidence="3" id="KW-1185">Reference proteome</keyword>
<accession>A0A178IK17</accession>
<dbReference type="STRING" id="1184151.AW736_12245"/>
<evidence type="ECO:0008006" key="4">
    <source>
        <dbReference type="Google" id="ProtNLM"/>
    </source>
</evidence>
<comment type="caution">
    <text evidence="2">The sequence shown here is derived from an EMBL/GenBank/DDBJ whole genome shotgun (WGS) entry which is preliminary data.</text>
</comment>
<dbReference type="EMBL" id="LRRQ01000085">
    <property type="protein sequence ID" value="OAM89627.1"/>
    <property type="molecule type" value="Genomic_DNA"/>
</dbReference>
<proteinExistence type="predicted"/>
<dbReference type="AlphaFoldDB" id="A0A178IK17"/>
<evidence type="ECO:0000313" key="2">
    <source>
        <dbReference type="EMBL" id="OAM89627.1"/>
    </source>
</evidence>
<dbReference type="SUPFAM" id="SSF49899">
    <property type="entry name" value="Concanavalin A-like lectins/glucanases"/>
    <property type="match status" value="1"/>
</dbReference>
<sequence>MTIHPTIGKNFPAALCALLAVSAFSLRSPAFAAAEPPAPALHYAPAAPGHTLPNLGTGAGLASRPNVPLLLRKNTAKNFGNCEPASLVLDAGTGPFQRGRAIDFSANDGNGGKVAHCASIVRGDLGGLSACTVTLWYKLAAPLPTARGSFTTLLRSASLDLLFSADTLCALTRGTEKAADAPDRIVAPRNPAFSRENEWVFVALTWGGADGATTLYGGNESARAAVLKTARLAGRGKTIGDKGANINFGYHNLSDGGIRAFDGWLADIRVYTAALTPSQIEAVRMSAGQ</sequence>
<dbReference type="Proteomes" id="UP000078486">
    <property type="component" value="Unassembled WGS sequence"/>
</dbReference>
<dbReference type="Gene3D" id="2.60.120.200">
    <property type="match status" value="1"/>
</dbReference>
<dbReference type="Pfam" id="PF13385">
    <property type="entry name" value="Laminin_G_3"/>
    <property type="match status" value="1"/>
</dbReference>
<reference evidence="2 3" key="1">
    <citation type="submission" date="2016-01" db="EMBL/GenBank/DDBJ databases">
        <title>High potential of lignocellulose degradation of a new Verrucomicrobia species.</title>
        <authorList>
            <person name="Wang Y."/>
            <person name="Shi Y."/>
            <person name="Qiu Z."/>
            <person name="Liu S."/>
            <person name="Yang H."/>
        </authorList>
    </citation>
    <scope>NUCLEOTIDE SEQUENCE [LARGE SCALE GENOMIC DNA]</scope>
    <source>
        <strain evidence="2 3">TSB47</strain>
    </source>
</reference>
<organism evidence="2 3">
    <name type="scientific">Termitidicoccus mucosus</name>
    <dbReference type="NCBI Taxonomy" id="1184151"/>
    <lineage>
        <taxon>Bacteria</taxon>
        <taxon>Pseudomonadati</taxon>
        <taxon>Verrucomicrobiota</taxon>
        <taxon>Opitutia</taxon>
        <taxon>Opitutales</taxon>
        <taxon>Opitutaceae</taxon>
        <taxon>Termitidicoccus</taxon>
    </lineage>
</organism>
<gene>
    <name evidence="2" type="ORF">AW736_12245</name>
</gene>
<evidence type="ECO:0000313" key="3">
    <source>
        <dbReference type="Proteomes" id="UP000078486"/>
    </source>
</evidence>
<evidence type="ECO:0000256" key="1">
    <source>
        <dbReference type="SAM" id="SignalP"/>
    </source>
</evidence>
<dbReference type="InterPro" id="IPR013320">
    <property type="entry name" value="ConA-like_dom_sf"/>
</dbReference>
<feature type="signal peptide" evidence="1">
    <location>
        <begin position="1"/>
        <end position="32"/>
    </location>
</feature>